<protein>
    <submittedName>
        <fullName evidence="1">Uncharacterized protein</fullName>
    </submittedName>
</protein>
<comment type="caution">
    <text evidence="1">The sequence shown here is derived from an EMBL/GenBank/DDBJ whole genome shotgun (WGS) entry which is preliminary data.</text>
</comment>
<sequence length="123" mass="14027">MITIKPFNVIGSDERGETRTFEVKDYGKFIYITRKKGAICGNTYHKGLNEGTRLKTFVLLQGEVTVNYRHIDAQVPQSTRVVAPSIIEVEPFVIHNMYIESDVIILENNSIQDIQEDVIREAV</sequence>
<reference evidence="2" key="1">
    <citation type="journal article" date="2019" name="Int. J. Syst. Evol. Microbiol.">
        <title>The Global Catalogue of Microorganisms (GCM) 10K type strain sequencing project: providing services to taxonomists for standard genome sequencing and annotation.</title>
        <authorList>
            <consortium name="The Broad Institute Genomics Platform"/>
            <consortium name="The Broad Institute Genome Sequencing Center for Infectious Disease"/>
            <person name="Wu L."/>
            <person name="Ma J."/>
        </authorList>
    </citation>
    <scope>NUCLEOTIDE SEQUENCE [LARGE SCALE GENOMIC DNA]</scope>
    <source>
        <strain evidence="2">NBRC 108723</strain>
    </source>
</reference>
<evidence type="ECO:0000313" key="2">
    <source>
        <dbReference type="Proteomes" id="UP001157138"/>
    </source>
</evidence>
<organism evidence="1 2">
    <name type="scientific">Vibrio zhanjiangensis</name>
    <dbReference type="NCBI Taxonomy" id="1046128"/>
    <lineage>
        <taxon>Bacteria</taxon>
        <taxon>Pseudomonadati</taxon>
        <taxon>Pseudomonadota</taxon>
        <taxon>Gammaproteobacteria</taxon>
        <taxon>Vibrionales</taxon>
        <taxon>Vibrionaceae</taxon>
        <taxon>Vibrio</taxon>
    </lineage>
</organism>
<evidence type="ECO:0000313" key="1">
    <source>
        <dbReference type="EMBL" id="GLT19715.1"/>
    </source>
</evidence>
<dbReference type="Gene3D" id="2.60.120.10">
    <property type="entry name" value="Jelly Rolls"/>
    <property type="match status" value="1"/>
</dbReference>
<dbReference type="Proteomes" id="UP001157138">
    <property type="component" value="Unassembled WGS sequence"/>
</dbReference>
<gene>
    <name evidence="1" type="ORF">GCM10007938_34980</name>
</gene>
<accession>A0ABQ6F584</accession>
<dbReference type="InterPro" id="IPR014710">
    <property type="entry name" value="RmlC-like_jellyroll"/>
</dbReference>
<dbReference type="RefSeq" id="WP_284193552.1">
    <property type="nucleotide sequence ID" value="NZ_BSPW01000082.1"/>
</dbReference>
<proteinExistence type="predicted"/>
<name>A0ABQ6F584_9VIBR</name>
<keyword evidence="2" id="KW-1185">Reference proteome</keyword>
<dbReference type="EMBL" id="BSPW01000082">
    <property type="protein sequence ID" value="GLT19715.1"/>
    <property type="molecule type" value="Genomic_DNA"/>
</dbReference>